<evidence type="ECO:0000313" key="3">
    <source>
        <dbReference type="Proteomes" id="UP001500936"/>
    </source>
</evidence>
<keyword evidence="3" id="KW-1185">Reference proteome</keyword>
<evidence type="ECO:0000256" key="1">
    <source>
        <dbReference type="SAM" id="Phobius"/>
    </source>
</evidence>
<keyword evidence="1" id="KW-0472">Membrane</keyword>
<keyword evidence="1" id="KW-1133">Transmembrane helix</keyword>
<organism evidence="2 3">
    <name type="scientific">Nibrella viscosa</name>
    <dbReference type="NCBI Taxonomy" id="1084524"/>
    <lineage>
        <taxon>Bacteria</taxon>
        <taxon>Pseudomonadati</taxon>
        <taxon>Bacteroidota</taxon>
        <taxon>Cytophagia</taxon>
        <taxon>Cytophagales</taxon>
        <taxon>Spirosomataceae</taxon>
        <taxon>Nibrella</taxon>
    </lineage>
</organism>
<proteinExistence type="predicted"/>
<name>A0ABP8KGA8_9BACT</name>
<comment type="caution">
    <text evidence="2">The sequence shown here is derived from an EMBL/GenBank/DDBJ whole genome shotgun (WGS) entry which is preliminary data.</text>
</comment>
<protein>
    <submittedName>
        <fullName evidence="2">Uncharacterized protein</fullName>
    </submittedName>
</protein>
<gene>
    <name evidence="2" type="ORF">GCM10023187_26100</name>
</gene>
<dbReference type="EMBL" id="BAABHB010000004">
    <property type="protein sequence ID" value="GAA4406547.1"/>
    <property type="molecule type" value="Genomic_DNA"/>
</dbReference>
<accession>A0ABP8KGA8</accession>
<evidence type="ECO:0000313" key="2">
    <source>
        <dbReference type="EMBL" id="GAA4406547.1"/>
    </source>
</evidence>
<reference evidence="3" key="1">
    <citation type="journal article" date="2019" name="Int. J. Syst. Evol. Microbiol.">
        <title>The Global Catalogue of Microorganisms (GCM) 10K type strain sequencing project: providing services to taxonomists for standard genome sequencing and annotation.</title>
        <authorList>
            <consortium name="The Broad Institute Genomics Platform"/>
            <consortium name="The Broad Institute Genome Sequencing Center for Infectious Disease"/>
            <person name="Wu L."/>
            <person name="Ma J."/>
        </authorList>
    </citation>
    <scope>NUCLEOTIDE SEQUENCE [LARGE SCALE GENOMIC DNA]</scope>
    <source>
        <strain evidence="3">JCM 17925</strain>
    </source>
</reference>
<sequence>MPGRQVVTPLNNPVRDEEQNLLYPFKIIFLGSLPVTGILILANFTPSDVHYIDAPLSRSSS</sequence>
<dbReference type="Proteomes" id="UP001500936">
    <property type="component" value="Unassembled WGS sequence"/>
</dbReference>
<feature type="transmembrane region" description="Helical" evidence="1">
    <location>
        <begin position="21"/>
        <end position="42"/>
    </location>
</feature>
<dbReference type="RefSeq" id="WP_345267770.1">
    <property type="nucleotide sequence ID" value="NZ_BAABHB010000004.1"/>
</dbReference>
<keyword evidence="1" id="KW-0812">Transmembrane</keyword>